<dbReference type="RefSeq" id="WP_184178901.1">
    <property type="nucleotide sequence ID" value="NZ_JACHGF010000014.1"/>
</dbReference>
<evidence type="ECO:0000313" key="1">
    <source>
        <dbReference type="EMBL" id="MBB5287116.1"/>
    </source>
</evidence>
<accession>A0A840TRY8</accession>
<protein>
    <submittedName>
        <fullName evidence="1">Uncharacterized protein</fullName>
    </submittedName>
</protein>
<comment type="caution">
    <text evidence="1">The sequence shown here is derived from an EMBL/GenBank/DDBJ whole genome shotgun (WGS) entry which is preliminary data.</text>
</comment>
<keyword evidence="2" id="KW-1185">Reference proteome</keyword>
<dbReference type="AlphaFoldDB" id="A0A840TRY8"/>
<gene>
    <name evidence="1" type="ORF">HNQ92_005278</name>
</gene>
<organism evidence="1 2">
    <name type="scientific">Rhabdobacter roseus</name>
    <dbReference type="NCBI Taxonomy" id="1655419"/>
    <lineage>
        <taxon>Bacteria</taxon>
        <taxon>Pseudomonadati</taxon>
        <taxon>Bacteroidota</taxon>
        <taxon>Cytophagia</taxon>
        <taxon>Cytophagales</taxon>
        <taxon>Cytophagaceae</taxon>
        <taxon>Rhabdobacter</taxon>
    </lineage>
</organism>
<sequence>MEASLEDNIVSAREVFSRLDARGERWKRRNVPIFIRERLWVPYYITEENGERKLYVIHPPDRRDPRVHFLEVTCI</sequence>
<name>A0A840TRY8_9BACT</name>
<reference evidence="1 2" key="1">
    <citation type="submission" date="2020-08" db="EMBL/GenBank/DDBJ databases">
        <title>Genomic Encyclopedia of Type Strains, Phase IV (KMG-IV): sequencing the most valuable type-strain genomes for metagenomic binning, comparative biology and taxonomic classification.</title>
        <authorList>
            <person name="Goeker M."/>
        </authorList>
    </citation>
    <scope>NUCLEOTIDE SEQUENCE [LARGE SCALE GENOMIC DNA]</scope>
    <source>
        <strain evidence="1 2">DSM 105074</strain>
    </source>
</reference>
<dbReference type="EMBL" id="JACHGF010000014">
    <property type="protein sequence ID" value="MBB5287116.1"/>
    <property type="molecule type" value="Genomic_DNA"/>
</dbReference>
<proteinExistence type="predicted"/>
<dbReference type="Proteomes" id="UP000557307">
    <property type="component" value="Unassembled WGS sequence"/>
</dbReference>
<evidence type="ECO:0000313" key="2">
    <source>
        <dbReference type="Proteomes" id="UP000557307"/>
    </source>
</evidence>